<evidence type="ECO:0000259" key="5">
    <source>
        <dbReference type="PROSITE" id="PS51184"/>
    </source>
</evidence>
<evidence type="ECO:0000256" key="4">
    <source>
        <dbReference type="RuleBase" id="RU003682"/>
    </source>
</evidence>
<sequence>MSPLNLAAHLGQGEFLAQVLHRQYRHVPAAIEAPDALITWDALNDILATHRMDPPRLRLSKNGEMLPQYRYSVPVVTRRRTVWQRTRPAELHTRLAEGASLVVDAIDELHLPVGHAAAELEQWLRAGVQVNLYASWTPTEGFGVHWDDHDVLVIQVDGSKRWKIYGPTRVAPMHKDTSEPDPPPKEPVAELVLNPGDLLYLPRGWWHSVSASEGERSMHLTFGMQTHTGAGLLAWLADELRGREVLRRDLPVHASPEEQAEYIDQLRKEVATAFDAPGLIGRYISSRDGTDDTRLRPSLPYVDGLPADPLIRVRLTTGRAELSASPEGDGVVFRATDNEWELDDAAAPLLRALMGAGSGSVTLGELASAAGVTLDDVASLVWDLIEGHAVTVDGGPS</sequence>
<evidence type="ECO:0000256" key="2">
    <source>
        <dbReference type="ARBA" id="ARBA00022723"/>
    </source>
</evidence>
<comment type="caution">
    <text evidence="7">The sequence shown here is derived from an EMBL/GenBank/DDBJ whole genome shotgun (WGS) entry which is preliminary data.</text>
</comment>
<dbReference type="PROSITE" id="PS51471">
    <property type="entry name" value="FE2OG_OXY"/>
    <property type="match status" value="1"/>
</dbReference>
<dbReference type="SMART" id="SM00558">
    <property type="entry name" value="JmjC"/>
    <property type="match status" value="1"/>
</dbReference>
<evidence type="ECO:0000259" key="6">
    <source>
        <dbReference type="PROSITE" id="PS51471"/>
    </source>
</evidence>
<dbReference type="Pfam" id="PF08007">
    <property type="entry name" value="JmjC_2"/>
    <property type="match status" value="1"/>
</dbReference>
<dbReference type="Proteomes" id="UP000275024">
    <property type="component" value="Unassembled WGS sequence"/>
</dbReference>
<dbReference type="InterPro" id="IPR003347">
    <property type="entry name" value="JmjC_dom"/>
</dbReference>
<dbReference type="GO" id="GO:0046872">
    <property type="term" value="F:metal ion binding"/>
    <property type="evidence" value="ECO:0007669"/>
    <property type="project" value="UniProtKB-KW"/>
</dbReference>
<gene>
    <name evidence="7" type="ORF">D7319_11190</name>
</gene>
<dbReference type="Gene3D" id="2.60.120.650">
    <property type="entry name" value="Cupin"/>
    <property type="match status" value="1"/>
</dbReference>
<organism evidence="7 8">
    <name type="scientific">Streptomyces radicis</name>
    <dbReference type="NCBI Taxonomy" id="1750517"/>
    <lineage>
        <taxon>Bacteria</taxon>
        <taxon>Bacillati</taxon>
        <taxon>Actinomycetota</taxon>
        <taxon>Actinomycetes</taxon>
        <taxon>Kitasatosporales</taxon>
        <taxon>Streptomycetaceae</taxon>
        <taxon>Streptomyces</taxon>
    </lineage>
</organism>
<proteinExistence type="inferred from homology"/>
<feature type="domain" description="JmjC" evidence="5">
    <location>
        <begin position="84"/>
        <end position="241"/>
    </location>
</feature>
<dbReference type="EMBL" id="RBDX01000007">
    <property type="protein sequence ID" value="RKN09621.1"/>
    <property type="molecule type" value="Genomic_DNA"/>
</dbReference>
<accession>A0A3A9W8L2</accession>
<dbReference type="PROSITE" id="PS51184">
    <property type="entry name" value="JMJC"/>
    <property type="match status" value="1"/>
</dbReference>
<dbReference type="AlphaFoldDB" id="A0A3A9W8L2"/>
<evidence type="ECO:0000313" key="8">
    <source>
        <dbReference type="Proteomes" id="UP000275024"/>
    </source>
</evidence>
<evidence type="ECO:0000256" key="1">
    <source>
        <dbReference type="ARBA" id="ARBA00001954"/>
    </source>
</evidence>
<dbReference type="PANTHER" id="PTHR13096:SF8">
    <property type="entry name" value="RIBOSOMAL OXYGENASE 1"/>
    <property type="match status" value="1"/>
</dbReference>
<name>A0A3A9W8L2_9ACTN</name>
<protein>
    <submittedName>
        <fullName evidence="7">Cupin</fullName>
    </submittedName>
</protein>
<comment type="cofactor">
    <cofactor evidence="1">
        <name>Fe(2+)</name>
        <dbReference type="ChEBI" id="CHEBI:29033"/>
    </cofactor>
</comment>
<evidence type="ECO:0000313" key="7">
    <source>
        <dbReference type="EMBL" id="RKN09621.1"/>
    </source>
</evidence>
<comment type="similarity">
    <text evidence="4">Belongs to the iron/ascorbate-dependent oxidoreductase family.</text>
</comment>
<keyword evidence="2 4" id="KW-0479">Metal-binding</keyword>
<dbReference type="InterPro" id="IPR005123">
    <property type="entry name" value="Oxoglu/Fe-dep_dioxygenase_dom"/>
</dbReference>
<keyword evidence="3 4" id="KW-0408">Iron</keyword>
<keyword evidence="4" id="KW-0560">Oxidoreductase</keyword>
<dbReference type="SUPFAM" id="SSF51197">
    <property type="entry name" value="Clavaminate synthase-like"/>
    <property type="match status" value="1"/>
</dbReference>
<dbReference type="InterPro" id="IPR039994">
    <property type="entry name" value="NO66-like"/>
</dbReference>
<evidence type="ECO:0000256" key="3">
    <source>
        <dbReference type="ARBA" id="ARBA00023004"/>
    </source>
</evidence>
<dbReference type="PANTHER" id="PTHR13096">
    <property type="entry name" value="MINA53 MYC INDUCED NUCLEAR ANTIGEN"/>
    <property type="match status" value="1"/>
</dbReference>
<reference evidence="7 8" key="1">
    <citation type="submission" date="2018-09" db="EMBL/GenBank/DDBJ databases">
        <title>Streptomyces sp. nov. DS1-2, an endophytic actinomycete isolated from roots of Dendrobium scabrilingue.</title>
        <authorList>
            <person name="Kuncharoen N."/>
            <person name="Kudo T."/>
            <person name="Ohkuma M."/>
            <person name="Yuki M."/>
            <person name="Tanasupawat S."/>
        </authorList>
    </citation>
    <scope>NUCLEOTIDE SEQUENCE [LARGE SCALE GENOMIC DNA]</scope>
    <source>
        <strain evidence="7 8">AZ1-7</strain>
    </source>
</reference>
<feature type="domain" description="Fe2OG dioxygenase" evidence="6">
    <location>
        <begin position="122"/>
        <end position="226"/>
    </location>
</feature>
<dbReference type="GO" id="GO:0016491">
    <property type="term" value="F:oxidoreductase activity"/>
    <property type="evidence" value="ECO:0007669"/>
    <property type="project" value="UniProtKB-KW"/>
</dbReference>
<dbReference type="RefSeq" id="WP_120745004.1">
    <property type="nucleotide sequence ID" value="NZ_RBDX01000007.1"/>
</dbReference>